<dbReference type="Proteomes" id="UP001341281">
    <property type="component" value="Chromosome 05"/>
</dbReference>
<protein>
    <submittedName>
        <fullName evidence="1">Uncharacterized protein</fullName>
    </submittedName>
</protein>
<evidence type="ECO:0000313" key="1">
    <source>
        <dbReference type="EMBL" id="WVZ74563.1"/>
    </source>
</evidence>
<keyword evidence="2" id="KW-1185">Reference proteome</keyword>
<dbReference type="AlphaFoldDB" id="A0AAQ3WTW6"/>
<name>A0AAQ3WTW6_PASNO</name>
<evidence type="ECO:0000313" key="2">
    <source>
        <dbReference type="Proteomes" id="UP001341281"/>
    </source>
</evidence>
<gene>
    <name evidence="1" type="ORF">U9M48_022730</name>
</gene>
<proteinExistence type="predicted"/>
<accession>A0AAQ3WTW6</accession>
<dbReference type="EMBL" id="CP144749">
    <property type="protein sequence ID" value="WVZ74563.1"/>
    <property type="molecule type" value="Genomic_DNA"/>
</dbReference>
<sequence>MLFHLLPQKVIPYFSLVSLSKSITDALVSTMLYPTRNFEVAVVIAVWDDQ</sequence>
<organism evidence="1 2">
    <name type="scientific">Paspalum notatum var. saurae</name>
    <dbReference type="NCBI Taxonomy" id="547442"/>
    <lineage>
        <taxon>Eukaryota</taxon>
        <taxon>Viridiplantae</taxon>
        <taxon>Streptophyta</taxon>
        <taxon>Embryophyta</taxon>
        <taxon>Tracheophyta</taxon>
        <taxon>Spermatophyta</taxon>
        <taxon>Magnoliopsida</taxon>
        <taxon>Liliopsida</taxon>
        <taxon>Poales</taxon>
        <taxon>Poaceae</taxon>
        <taxon>PACMAD clade</taxon>
        <taxon>Panicoideae</taxon>
        <taxon>Andropogonodae</taxon>
        <taxon>Paspaleae</taxon>
        <taxon>Paspalinae</taxon>
        <taxon>Paspalum</taxon>
    </lineage>
</organism>
<reference evidence="1 2" key="1">
    <citation type="submission" date="2024-02" db="EMBL/GenBank/DDBJ databases">
        <title>High-quality chromosome-scale genome assembly of Pensacola bahiagrass (Paspalum notatum Flugge var. saurae).</title>
        <authorList>
            <person name="Vega J.M."/>
            <person name="Podio M."/>
            <person name="Orjuela J."/>
            <person name="Siena L.A."/>
            <person name="Pessino S.C."/>
            <person name="Combes M.C."/>
            <person name="Mariac C."/>
            <person name="Albertini E."/>
            <person name="Pupilli F."/>
            <person name="Ortiz J.P.A."/>
            <person name="Leblanc O."/>
        </authorList>
    </citation>
    <scope>NUCLEOTIDE SEQUENCE [LARGE SCALE GENOMIC DNA]</scope>
    <source>
        <strain evidence="1">R1</strain>
        <tissue evidence="1">Leaf</tissue>
    </source>
</reference>